<sequence length="221" mass="24557">MKIEKTYEGLCEEKTPAGTPRWRVRVEGQKSKKITIPEGPDHQDFEDHYLAARAGLKLIVTEKPKPAKNTLDELCEKFIDWMKVQVEAGNLKSGTLVSRTTGLKQARKCLSPNKKIRMGAMKASLPREAFAHIRDSFGVRTGAAHTCLKALRAAYTWGADHGYPINSPVFLVKSNHVEKGGAEPWSDADAEKFLAYHGPGTMARRWFLLAEATAGRIGDMH</sequence>
<feature type="non-terminal residue" evidence="2">
    <location>
        <position position="221"/>
    </location>
</feature>
<dbReference type="SUPFAM" id="SSF56349">
    <property type="entry name" value="DNA breaking-rejoining enzymes"/>
    <property type="match status" value="1"/>
</dbReference>
<evidence type="ECO:0000259" key="1">
    <source>
        <dbReference type="PROSITE" id="PS51900"/>
    </source>
</evidence>
<dbReference type="GO" id="GO:0003677">
    <property type="term" value="F:DNA binding"/>
    <property type="evidence" value="ECO:0007669"/>
    <property type="project" value="InterPro"/>
</dbReference>
<comment type="caution">
    <text evidence="2">The sequence shown here is derived from an EMBL/GenBank/DDBJ whole genome shotgun (WGS) entry which is preliminary data.</text>
</comment>
<feature type="domain" description="Core-binding (CB)" evidence="1">
    <location>
        <begin position="69"/>
        <end position="159"/>
    </location>
</feature>
<dbReference type="EMBL" id="LAZR01010115">
    <property type="protein sequence ID" value="KKM68740.1"/>
    <property type="molecule type" value="Genomic_DNA"/>
</dbReference>
<gene>
    <name evidence="2" type="ORF">LCGC14_1457820</name>
</gene>
<protein>
    <recommendedName>
        <fullName evidence="1">Core-binding (CB) domain-containing protein</fullName>
    </recommendedName>
</protein>
<dbReference type="InterPro" id="IPR011010">
    <property type="entry name" value="DNA_brk_join_enz"/>
</dbReference>
<accession>A0A0F9LWJ5</accession>
<proteinExistence type="predicted"/>
<dbReference type="AlphaFoldDB" id="A0A0F9LWJ5"/>
<organism evidence="2">
    <name type="scientific">marine sediment metagenome</name>
    <dbReference type="NCBI Taxonomy" id="412755"/>
    <lineage>
        <taxon>unclassified sequences</taxon>
        <taxon>metagenomes</taxon>
        <taxon>ecological metagenomes</taxon>
    </lineage>
</organism>
<dbReference type="InterPro" id="IPR044068">
    <property type="entry name" value="CB"/>
</dbReference>
<evidence type="ECO:0000313" key="2">
    <source>
        <dbReference type="EMBL" id="KKM68740.1"/>
    </source>
</evidence>
<reference evidence="2" key="1">
    <citation type="journal article" date="2015" name="Nature">
        <title>Complex archaea that bridge the gap between prokaryotes and eukaryotes.</title>
        <authorList>
            <person name="Spang A."/>
            <person name="Saw J.H."/>
            <person name="Jorgensen S.L."/>
            <person name="Zaremba-Niedzwiedzka K."/>
            <person name="Martijn J."/>
            <person name="Lind A.E."/>
            <person name="van Eijk R."/>
            <person name="Schleper C."/>
            <person name="Guy L."/>
            <person name="Ettema T.J."/>
        </authorList>
    </citation>
    <scope>NUCLEOTIDE SEQUENCE</scope>
</reference>
<name>A0A0F9LWJ5_9ZZZZ</name>
<dbReference type="PROSITE" id="PS51900">
    <property type="entry name" value="CB"/>
    <property type="match status" value="1"/>
</dbReference>